<accession>F2L2E6</accession>
<dbReference type="InterPro" id="IPR017896">
    <property type="entry name" value="4Fe4S_Fe-S-bd"/>
</dbReference>
<name>F2L2E6_THEU7</name>
<reference evidence="2 3" key="1">
    <citation type="journal article" date="2011" name="J. Bacteriol.">
        <title>Complete genome sequence of the thermoacidophilic crenarchaeon Thermoproteus uzoniensis 768-20.</title>
        <authorList>
            <person name="Mardanov A.V."/>
            <person name="Gumerov V.M."/>
            <person name="Beletsky A.V."/>
            <person name="Prokofeva M.I."/>
            <person name="Bonch-Osmolovskaya E.A."/>
            <person name="Ravin N.V."/>
            <person name="Skryabin K.G."/>
        </authorList>
    </citation>
    <scope>NUCLEOTIDE SEQUENCE [LARGE SCALE GENOMIC DNA]</scope>
    <source>
        <strain evidence="2 3">768-20</strain>
    </source>
</reference>
<dbReference type="SUPFAM" id="SSF46548">
    <property type="entry name" value="alpha-helical ferredoxin"/>
    <property type="match status" value="1"/>
</dbReference>
<dbReference type="PROSITE" id="PS51379">
    <property type="entry name" value="4FE4S_FER_2"/>
    <property type="match status" value="2"/>
</dbReference>
<dbReference type="InterPro" id="IPR017900">
    <property type="entry name" value="4Fe4S_Fe_S_CS"/>
</dbReference>
<dbReference type="PROSITE" id="PS00198">
    <property type="entry name" value="4FE4S_FER_1"/>
    <property type="match status" value="2"/>
</dbReference>
<dbReference type="Gene3D" id="1.10.1060.10">
    <property type="entry name" value="Alpha-helical ferredoxin"/>
    <property type="match status" value="1"/>
</dbReference>
<dbReference type="OrthoDB" id="23833at2157"/>
<gene>
    <name evidence="2" type="ordered locus">TUZN_0313</name>
</gene>
<evidence type="ECO:0000259" key="1">
    <source>
        <dbReference type="PROSITE" id="PS51379"/>
    </source>
</evidence>
<organism evidence="2 3">
    <name type="scientific">Thermoproteus uzoniensis (strain 768-20)</name>
    <dbReference type="NCBI Taxonomy" id="999630"/>
    <lineage>
        <taxon>Archaea</taxon>
        <taxon>Thermoproteota</taxon>
        <taxon>Thermoprotei</taxon>
        <taxon>Thermoproteales</taxon>
        <taxon>Thermoproteaceae</taxon>
        <taxon>Thermoproteus</taxon>
    </lineage>
</organism>
<dbReference type="Pfam" id="PF13183">
    <property type="entry name" value="Fer4_8"/>
    <property type="match status" value="1"/>
</dbReference>
<dbReference type="PANTHER" id="PTHR32479">
    <property type="entry name" value="GLYCOLATE OXIDASE IRON-SULFUR SUBUNIT"/>
    <property type="match status" value="1"/>
</dbReference>
<feature type="domain" description="4Fe-4S ferredoxin-type" evidence="1">
    <location>
        <begin position="1"/>
        <end position="29"/>
    </location>
</feature>
<dbReference type="eggNOG" id="arCOG00961">
    <property type="taxonomic scope" value="Archaea"/>
</dbReference>
<proteinExistence type="predicted"/>
<dbReference type="KEGG" id="tuz:TUZN_0313"/>
<dbReference type="STRING" id="999630.TUZN_0313"/>
<feature type="domain" description="4Fe-4S ferredoxin-type" evidence="1">
    <location>
        <begin position="48"/>
        <end position="77"/>
    </location>
</feature>
<dbReference type="GO" id="GO:0051536">
    <property type="term" value="F:iron-sulfur cluster binding"/>
    <property type="evidence" value="ECO:0007669"/>
    <property type="project" value="InterPro"/>
</dbReference>
<dbReference type="EMBL" id="CP002590">
    <property type="protein sequence ID" value="AEA11811.1"/>
    <property type="molecule type" value="Genomic_DNA"/>
</dbReference>
<evidence type="ECO:0000313" key="3">
    <source>
        <dbReference type="Proteomes" id="UP000008138"/>
    </source>
</evidence>
<dbReference type="HOGENOM" id="CLU_187361_0_0_2"/>
<dbReference type="GO" id="GO:0016491">
    <property type="term" value="F:oxidoreductase activity"/>
    <property type="evidence" value="ECO:0007669"/>
    <property type="project" value="UniProtKB-ARBA"/>
</dbReference>
<keyword evidence="3" id="KW-1185">Reference proteome</keyword>
<dbReference type="InterPro" id="IPR009051">
    <property type="entry name" value="Helical_ferredxn"/>
</dbReference>
<dbReference type="RefSeq" id="WP_013679147.1">
    <property type="nucleotide sequence ID" value="NC_015315.1"/>
</dbReference>
<dbReference type="GeneID" id="10359860"/>
<dbReference type="AlphaFoldDB" id="F2L2E6"/>
<dbReference type="Proteomes" id="UP000008138">
    <property type="component" value="Chromosome"/>
</dbReference>
<protein>
    <submittedName>
        <fullName evidence="2">4Fe-4S ferredoxin, iron-sulfur binding domain protein</fullName>
    </submittedName>
</protein>
<sequence>MISEIDRCARCGFCEAVCPTYNAVRMRHMGPRGRLQMARAVLDGGVSSRYVVESLATCLRCRACELVCPASIRIVDAIVEARKRLYARA</sequence>
<reference key="2">
    <citation type="submission" date="2011-03" db="EMBL/GenBank/DDBJ databases">
        <title>Complete genome sequence of the thermoacidophilic crenarchaeon Thermoproteus uzoniensis 768-20.</title>
        <authorList>
            <person name="Mardanov A.V."/>
            <person name="Gumerov V.M."/>
            <person name="Beletsky A.V."/>
            <person name="Prokofeva M.I."/>
            <person name="Bonch-Osmolovskaya E.A."/>
            <person name="Ravin N.V."/>
            <person name="Skryabin K.G."/>
        </authorList>
    </citation>
    <scope>NUCLEOTIDE SEQUENCE</scope>
    <source>
        <strain>768-20</strain>
    </source>
</reference>
<evidence type="ECO:0000313" key="2">
    <source>
        <dbReference type="EMBL" id="AEA11811.1"/>
    </source>
</evidence>